<dbReference type="AlphaFoldDB" id="A0A8J5ZQS2"/>
<accession>A0A8J5ZQS2</accession>
<evidence type="ECO:0000313" key="2">
    <source>
        <dbReference type="EMBL" id="KAG8504507.1"/>
    </source>
</evidence>
<organism evidence="2 3">
    <name type="scientific">Galemys pyrenaicus</name>
    <name type="common">Iberian desman</name>
    <name type="synonym">Pyrenean desman</name>
    <dbReference type="NCBI Taxonomy" id="202257"/>
    <lineage>
        <taxon>Eukaryota</taxon>
        <taxon>Metazoa</taxon>
        <taxon>Chordata</taxon>
        <taxon>Craniata</taxon>
        <taxon>Vertebrata</taxon>
        <taxon>Euteleostomi</taxon>
        <taxon>Mammalia</taxon>
        <taxon>Eutheria</taxon>
        <taxon>Laurasiatheria</taxon>
        <taxon>Eulipotyphla</taxon>
        <taxon>Talpidae</taxon>
        <taxon>Galemys</taxon>
    </lineage>
</organism>
<feature type="region of interest" description="Disordered" evidence="1">
    <location>
        <begin position="1"/>
        <end position="93"/>
    </location>
</feature>
<proteinExistence type="predicted"/>
<keyword evidence="3" id="KW-1185">Reference proteome</keyword>
<dbReference type="OrthoDB" id="10680052at2759"/>
<comment type="caution">
    <text evidence="2">The sequence shown here is derived from an EMBL/GenBank/DDBJ whole genome shotgun (WGS) entry which is preliminary data.</text>
</comment>
<feature type="region of interest" description="Disordered" evidence="1">
    <location>
        <begin position="107"/>
        <end position="186"/>
    </location>
</feature>
<dbReference type="Proteomes" id="UP000700334">
    <property type="component" value="Unassembled WGS sequence"/>
</dbReference>
<reference evidence="2" key="1">
    <citation type="journal article" date="2021" name="Evol. Appl.">
        <title>The genome of the Pyrenean desman and the effects of bottlenecks and inbreeding on the genomic landscape of an endangered species.</title>
        <authorList>
            <person name="Escoda L."/>
            <person name="Castresana J."/>
        </authorList>
    </citation>
    <scope>NUCLEOTIDE SEQUENCE</scope>
    <source>
        <strain evidence="2">IBE-C5619</strain>
    </source>
</reference>
<evidence type="ECO:0000313" key="3">
    <source>
        <dbReference type="Proteomes" id="UP000700334"/>
    </source>
</evidence>
<feature type="region of interest" description="Disordered" evidence="1">
    <location>
        <begin position="255"/>
        <end position="278"/>
    </location>
</feature>
<sequence length="278" mass="29280">MTLRKETKATLGRRFAFEEDGEEQREAPRNGIDLDINPGRLPPPPEPRGRAAFSPGSGGARAPGPLRSAGPAASSTRIRSPGRAAGHLPRGHRARGLDAGLWAAESSFQRGQQVSQVSRDSGAPRAALSRAPRRGALGAQVPPDHLCQAGPTRRAFGRTAGTLSDSSKDPGPTDSKRPPPNPAIFAGTKLQIPHHDFEFNLPPVKLFMHRFCGGGSQKSRTGREASEKDPPLEEAAASEWLIAAPIGRCPAQLREEDVGAGAGSDMARQRAGPSGGAR</sequence>
<feature type="compositionally biased region" description="Low complexity" evidence="1">
    <location>
        <begin position="121"/>
        <end position="139"/>
    </location>
</feature>
<feature type="region of interest" description="Disordered" evidence="1">
    <location>
        <begin position="213"/>
        <end position="237"/>
    </location>
</feature>
<evidence type="ECO:0000256" key="1">
    <source>
        <dbReference type="SAM" id="MobiDB-lite"/>
    </source>
</evidence>
<gene>
    <name evidence="2" type="ORF">J0S82_002727</name>
</gene>
<dbReference type="EMBL" id="JAGFMF010012290">
    <property type="protein sequence ID" value="KAG8504507.1"/>
    <property type="molecule type" value="Genomic_DNA"/>
</dbReference>
<feature type="compositionally biased region" description="Polar residues" evidence="1">
    <location>
        <begin position="107"/>
        <end position="119"/>
    </location>
</feature>
<name>A0A8J5ZQS2_GALPY</name>
<feature type="compositionally biased region" description="Basic and acidic residues" evidence="1">
    <location>
        <begin position="221"/>
        <end position="231"/>
    </location>
</feature>
<protein>
    <submittedName>
        <fullName evidence="2">Uncharacterized protein</fullName>
    </submittedName>
</protein>